<dbReference type="InterPro" id="IPR003409">
    <property type="entry name" value="MORN"/>
</dbReference>
<dbReference type="SUPFAM" id="SSF82185">
    <property type="entry name" value="Histone H3 K4-specific methyltransferase SET7/9 N-terminal domain"/>
    <property type="match status" value="1"/>
</dbReference>
<dbReference type="RefSeq" id="XP_005094118.1">
    <property type="nucleotide sequence ID" value="XM_005094061.3"/>
</dbReference>
<proteinExistence type="predicted"/>
<dbReference type="GeneID" id="101860315"/>
<keyword evidence="2" id="KW-1185">Reference proteome</keyword>
<accession>A0ABM0JI25</accession>
<sequence length="146" mass="16234">MPGEKKDKKKEKGPAEITSCVYMFPNGDKYEGDCIQTDAGSIERTGQGIHTSVTGIVYQGSWENDRMNGQGKLTNPSNASYEGDFVNNQFHGKGKYCWPNGSFYEGQFVENRMEGEGEFTDTEGQVWTGTFRYKAAPGLKFKLAMA</sequence>
<dbReference type="PANTHER" id="PTHR46917">
    <property type="entry name" value="MORN REPEAT-CONTAINING PROTEIN 2"/>
    <property type="match status" value="1"/>
</dbReference>
<evidence type="ECO:0000313" key="2">
    <source>
        <dbReference type="Proteomes" id="UP000694888"/>
    </source>
</evidence>
<reference evidence="3" key="1">
    <citation type="submission" date="2025-08" db="UniProtKB">
        <authorList>
            <consortium name="RefSeq"/>
        </authorList>
    </citation>
    <scope>IDENTIFICATION</scope>
</reference>
<dbReference type="Pfam" id="PF02493">
    <property type="entry name" value="MORN"/>
    <property type="match status" value="3"/>
</dbReference>
<organism evidence="2 3">
    <name type="scientific">Aplysia californica</name>
    <name type="common">California sea hare</name>
    <dbReference type="NCBI Taxonomy" id="6500"/>
    <lineage>
        <taxon>Eukaryota</taxon>
        <taxon>Metazoa</taxon>
        <taxon>Spiralia</taxon>
        <taxon>Lophotrochozoa</taxon>
        <taxon>Mollusca</taxon>
        <taxon>Gastropoda</taxon>
        <taxon>Heterobranchia</taxon>
        <taxon>Euthyneura</taxon>
        <taxon>Tectipleura</taxon>
        <taxon>Aplysiida</taxon>
        <taxon>Aplysioidea</taxon>
        <taxon>Aplysiidae</taxon>
        <taxon>Aplysia</taxon>
    </lineage>
</organism>
<name>A0ABM0JI25_APLCA</name>
<dbReference type="Gene3D" id="2.20.110.10">
    <property type="entry name" value="Histone H3 K4-specific methyltransferase SET7/9 N-terminal domain"/>
    <property type="match status" value="2"/>
</dbReference>
<keyword evidence="1" id="KW-0677">Repeat</keyword>
<dbReference type="PANTHER" id="PTHR46917:SF1">
    <property type="entry name" value="MORN REPEAT-CONTAINING PROTEIN 2"/>
    <property type="match status" value="1"/>
</dbReference>
<dbReference type="InterPro" id="IPR052849">
    <property type="entry name" value="MORN_repeat_protein"/>
</dbReference>
<dbReference type="Proteomes" id="UP000694888">
    <property type="component" value="Unplaced"/>
</dbReference>
<protein>
    <submittedName>
        <fullName evidence="3">MORN repeat-containing protein 2</fullName>
    </submittedName>
</protein>
<gene>
    <name evidence="3" type="primary">LOC101860315</name>
</gene>
<dbReference type="SMART" id="SM00698">
    <property type="entry name" value="MORN"/>
    <property type="match status" value="3"/>
</dbReference>
<evidence type="ECO:0000256" key="1">
    <source>
        <dbReference type="ARBA" id="ARBA00022737"/>
    </source>
</evidence>
<evidence type="ECO:0000313" key="3">
    <source>
        <dbReference type="RefSeq" id="XP_005094118.1"/>
    </source>
</evidence>